<evidence type="ECO:0000313" key="2">
    <source>
        <dbReference type="EMBL" id="OEY72365.1"/>
    </source>
</evidence>
<evidence type="ECO:0000259" key="1">
    <source>
        <dbReference type="Pfam" id="PF08241"/>
    </source>
</evidence>
<reference evidence="3 5" key="1">
    <citation type="submission" date="2015-10" db="EMBL/GenBank/DDBJ databases">
        <title>Draft genome sequence of Salegentibacter salinarum KCTC 12975.</title>
        <authorList>
            <person name="Lin W."/>
            <person name="Zheng Q."/>
        </authorList>
    </citation>
    <scope>NUCLEOTIDE SEQUENCE [LARGE SCALE GENOMIC DNA]</scope>
    <source>
        <strain evidence="3 5">KCTC 12974</strain>
    </source>
</reference>
<dbReference type="GO" id="GO:0008757">
    <property type="term" value="F:S-adenosylmethionine-dependent methyltransferase activity"/>
    <property type="evidence" value="ECO:0007669"/>
    <property type="project" value="InterPro"/>
</dbReference>
<organism evidence="3 5">
    <name type="scientific">Salegentibacter salarius</name>
    <dbReference type="NCBI Taxonomy" id="435906"/>
    <lineage>
        <taxon>Bacteria</taxon>
        <taxon>Pseudomonadati</taxon>
        <taxon>Bacteroidota</taxon>
        <taxon>Flavobacteriia</taxon>
        <taxon>Flavobacteriales</taxon>
        <taxon>Flavobacteriaceae</taxon>
        <taxon>Salegentibacter</taxon>
    </lineage>
</organism>
<dbReference type="EMBL" id="MJBR01000022">
    <property type="protein sequence ID" value="OEY72365.1"/>
    <property type="molecule type" value="Genomic_DNA"/>
</dbReference>
<dbReference type="Proteomes" id="UP000232533">
    <property type="component" value="Unassembled WGS sequence"/>
</dbReference>
<dbReference type="AlphaFoldDB" id="A0A2N0TTF0"/>
<dbReference type="Gene3D" id="3.40.50.150">
    <property type="entry name" value="Vaccinia Virus protein VP39"/>
    <property type="match status" value="1"/>
</dbReference>
<accession>A0A2N0TTF0</accession>
<dbReference type="GO" id="GO:0032259">
    <property type="term" value="P:methylation"/>
    <property type="evidence" value="ECO:0007669"/>
    <property type="project" value="UniProtKB-KW"/>
</dbReference>
<keyword evidence="4" id="KW-1185">Reference proteome</keyword>
<evidence type="ECO:0000313" key="3">
    <source>
        <dbReference type="EMBL" id="PKD18022.1"/>
    </source>
</evidence>
<reference evidence="2 4" key="2">
    <citation type="submission" date="2016-09" db="EMBL/GenBank/DDBJ databases">
        <title>Genome Sequence of Salegentibacter salarius,Isolated from a Marine Solar Saltern of the Yellow Sea in South Korea.</title>
        <authorList>
            <person name="Zheng Q."/>
            <person name="Liu Y."/>
        </authorList>
    </citation>
    <scope>NUCLEOTIDE SEQUENCE [LARGE SCALE GENOMIC DNA]</scope>
    <source>
        <strain evidence="2 4">KCTC 12974</strain>
    </source>
</reference>
<keyword evidence="3" id="KW-0489">Methyltransferase</keyword>
<name>A0A2N0TTF0_9FLAO</name>
<evidence type="ECO:0000313" key="5">
    <source>
        <dbReference type="Proteomes" id="UP000232533"/>
    </source>
</evidence>
<dbReference type="Pfam" id="PF08241">
    <property type="entry name" value="Methyltransf_11"/>
    <property type="match status" value="1"/>
</dbReference>
<dbReference type="Proteomes" id="UP000176009">
    <property type="component" value="Unassembled WGS sequence"/>
</dbReference>
<dbReference type="OrthoDB" id="597202at2"/>
<evidence type="ECO:0000313" key="4">
    <source>
        <dbReference type="Proteomes" id="UP000176009"/>
    </source>
</evidence>
<dbReference type="SUPFAM" id="SSF53335">
    <property type="entry name" value="S-adenosyl-L-methionine-dependent methyltransferases"/>
    <property type="match status" value="1"/>
</dbReference>
<dbReference type="PANTHER" id="PTHR43861:SF1">
    <property type="entry name" value="TRANS-ACONITATE 2-METHYLTRANSFERASE"/>
    <property type="match status" value="1"/>
</dbReference>
<gene>
    <name evidence="3" type="ORF">APR40_13680</name>
    <name evidence="2" type="ORF">BHS39_13715</name>
</gene>
<keyword evidence="3" id="KW-0808">Transferase</keyword>
<dbReference type="CDD" id="cd02440">
    <property type="entry name" value="AdoMet_MTases"/>
    <property type="match status" value="1"/>
</dbReference>
<protein>
    <submittedName>
        <fullName evidence="3">Methyltransferase type 11</fullName>
    </submittedName>
</protein>
<feature type="domain" description="Methyltransferase type 11" evidence="1">
    <location>
        <begin position="42"/>
        <end position="135"/>
    </location>
</feature>
<sequence>MSIAEAYNNWANTYNEVPNKTRDLEARAIRKSLENGGFEHSLELGCGTGKNTFWLAEHSKNLTALDFSEKMLEKAKQLDPENKINFQQTDLNKTWPVPGENFDLISCSLVLEHIKNLDFIFAEANRTLKKNGSFYLCELHPFKQYLGSKARFETKDGTKELEVYLHHVSDYIGAAEKSGFRLKKINEWFDKDQKEIPRLISFIFKK</sequence>
<dbReference type="InterPro" id="IPR013216">
    <property type="entry name" value="Methyltransf_11"/>
</dbReference>
<dbReference type="EMBL" id="LKTR01000027">
    <property type="protein sequence ID" value="PKD18022.1"/>
    <property type="molecule type" value="Genomic_DNA"/>
</dbReference>
<dbReference type="InterPro" id="IPR029063">
    <property type="entry name" value="SAM-dependent_MTases_sf"/>
</dbReference>
<dbReference type="PANTHER" id="PTHR43861">
    <property type="entry name" value="TRANS-ACONITATE 2-METHYLTRANSFERASE-RELATED"/>
    <property type="match status" value="1"/>
</dbReference>
<proteinExistence type="predicted"/>
<comment type="caution">
    <text evidence="3">The sequence shown here is derived from an EMBL/GenBank/DDBJ whole genome shotgun (WGS) entry which is preliminary data.</text>
</comment>